<dbReference type="RefSeq" id="WP_345438865.1">
    <property type="nucleotide sequence ID" value="NZ_BAABKO010000003.1"/>
</dbReference>
<dbReference type="InterPro" id="IPR036291">
    <property type="entry name" value="NAD(P)-bd_dom_sf"/>
</dbReference>
<evidence type="ECO:0000256" key="3">
    <source>
        <dbReference type="ARBA" id="ARBA00023002"/>
    </source>
</evidence>
<evidence type="ECO:0000256" key="1">
    <source>
        <dbReference type="ARBA" id="ARBA00010928"/>
    </source>
</evidence>
<dbReference type="SUPFAM" id="SSF51430">
    <property type="entry name" value="NAD(P)-linked oxidoreductase"/>
    <property type="match status" value="1"/>
</dbReference>
<dbReference type="InterPro" id="IPR055170">
    <property type="entry name" value="GFO_IDH_MocA-like_dom"/>
</dbReference>
<evidence type="ECO:0000256" key="4">
    <source>
        <dbReference type="ARBA" id="ARBA00023027"/>
    </source>
</evidence>
<dbReference type="EMBL" id="BAABKO010000003">
    <property type="protein sequence ID" value="GAA4776100.1"/>
    <property type="molecule type" value="Genomic_DNA"/>
</dbReference>
<feature type="domain" description="GFO/IDH/MocA-like oxidoreductase" evidence="7">
    <location>
        <begin position="148"/>
        <end position="269"/>
    </location>
</feature>
<dbReference type="Pfam" id="PF00248">
    <property type="entry name" value="Aldo_ket_red"/>
    <property type="match status" value="1"/>
</dbReference>
<feature type="domain" description="Gfo/Idh/MocA-like oxidoreductase N-terminal" evidence="6">
    <location>
        <begin position="18"/>
        <end position="135"/>
    </location>
</feature>
<sequence>MTSSRLADDDTQTGFGGWAVLGPGGIARRFLDGLAAGGGALVAAGSSDAARARAFADEAEDRGAETVTAGSYDDALADPRVEAVYVSAVHTAHPALALAAIDAGKAVLCEKPLTVNSGTTMALVDAAREAGVPLVEAYMYRFHPQTAAVLDLVRRGAIGEVSHIDAAFAFRVGERRGRLFDPRVAGGGILDVGGYPVTFAAAVVDAATGRHASEPVELEATGSIGPTGVDEWTVARAVYRGGITASLRAGVNASDENVVSIYGSTGRIRVAEPWTPAGATAIEVVTVDGGVEFVEIEAAHAYGLEALAVVGALREGSLEVPQMTTAETLATSRTLDRWRAAIGLRYPFESEDADIRPLRGTLRRSEGSMRYGEIDGVGKRVSRLVMGVDNQPDLAHASAMFDNYVEQGGNVFDTAYIYGGGELERRLGRWIANRGIREDVVVITKGGHTPHCDPESVSRQLLESLERQGTDYADIYMLHRDDPSIPVGEFVDVLDEHARAGRIRVFGGSNWSPERIDEANAYARANGRQGFSVVSDHFGLAEAYDVPWEGCVHVTDAASKRWLEERQIPLLPWSSQARGFFTGRARPDDTSDAELVRCYYSDANFERLRRAEQLGEERGVPATAIALAYVLAQPFPTFPLFGPRSIAETRSSMQGLSVDLSPDDVAWLDLRS</sequence>
<organism evidence="8 9">
    <name type="scientific">Microbacterium gilvum</name>
    <dbReference type="NCBI Taxonomy" id="1336204"/>
    <lineage>
        <taxon>Bacteria</taxon>
        <taxon>Bacillati</taxon>
        <taxon>Actinomycetota</taxon>
        <taxon>Actinomycetes</taxon>
        <taxon>Micrococcales</taxon>
        <taxon>Microbacteriaceae</taxon>
        <taxon>Microbacterium</taxon>
    </lineage>
</organism>
<dbReference type="InterPro" id="IPR023210">
    <property type="entry name" value="NADP_OxRdtase_dom"/>
</dbReference>
<dbReference type="Pfam" id="PF01408">
    <property type="entry name" value="GFO_IDH_MocA"/>
    <property type="match status" value="1"/>
</dbReference>
<dbReference type="Pfam" id="PF22725">
    <property type="entry name" value="GFO_IDH_MocA_C3"/>
    <property type="match status" value="1"/>
</dbReference>
<dbReference type="PROSITE" id="PS51318">
    <property type="entry name" value="TAT"/>
    <property type="match status" value="1"/>
</dbReference>
<dbReference type="Gene3D" id="3.20.20.100">
    <property type="entry name" value="NADP-dependent oxidoreductase domain"/>
    <property type="match status" value="1"/>
</dbReference>
<dbReference type="InterPro" id="IPR006311">
    <property type="entry name" value="TAT_signal"/>
</dbReference>
<dbReference type="Gene3D" id="3.40.50.720">
    <property type="entry name" value="NAD(P)-binding Rossmann-like Domain"/>
    <property type="match status" value="1"/>
</dbReference>
<keyword evidence="3" id="KW-0560">Oxidoreductase</keyword>
<keyword evidence="9" id="KW-1185">Reference proteome</keyword>
<gene>
    <name evidence="8" type="ORF">GCM10023351_20880</name>
</gene>
<evidence type="ECO:0000313" key="9">
    <source>
        <dbReference type="Proteomes" id="UP001501645"/>
    </source>
</evidence>
<feature type="domain" description="NADP-dependent oxidoreductase" evidence="5">
    <location>
        <begin position="390"/>
        <end position="669"/>
    </location>
</feature>
<dbReference type="SUPFAM" id="SSF51735">
    <property type="entry name" value="NAD(P)-binding Rossmann-fold domains"/>
    <property type="match status" value="1"/>
</dbReference>
<dbReference type="CDD" id="cd19082">
    <property type="entry name" value="AKR_AKR10A1_2"/>
    <property type="match status" value="1"/>
</dbReference>
<dbReference type="Proteomes" id="UP001501645">
    <property type="component" value="Unassembled WGS sequence"/>
</dbReference>
<accession>A0ABP9A8P4</accession>
<comment type="caution">
    <text evidence="8">The sequence shown here is derived from an EMBL/GenBank/DDBJ whole genome shotgun (WGS) entry which is preliminary data.</text>
</comment>
<dbReference type="PANTHER" id="PTHR22604">
    <property type="entry name" value="OXIDOREDUCTASES"/>
    <property type="match status" value="1"/>
</dbReference>
<dbReference type="PANTHER" id="PTHR22604:SF105">
    <property type="entry name" value="TRANS-1,2-DIHYDROBENZENE-1,2-DIOL DEHYDROGENASE"/>
    <property type="match status" value="1"/>
</dbReference>
<keyword evidence="4" id="KW-0520">NAD</keyword>
<protein>
    <recommendedName>
        <fullName evidence="2">Glycosyl hydrolase family 109 protein</fullName>
    </recommendedName>
</protein>
<comment type="similarity">
    <text evidence="1">Belongs to the Gfo/Idh/MocA family.</text>
</comment>
<reference evidence="9" key="1">
    <citation type="journal article" date="2019" name="Int. J. Syst. Evol. Microbiol.">
        <title>The Global Catalogue of Microorganisms (GCM) 10K type strain sequencing project: providing services to taxonomists for standard genome sequencing and annotation.</title>
        <authorList>
            <consortium name="The Broad Institute Genomics Platform"/>
            <consortium name="The Broad Institute Genome Sequencing Center for Infectious Disease"/>
            <person name="Wu L."/>
            <person name="Ma J."/>
        </authorList>
    </citation>
    <scope>NUCLEOTIDE SEQUENCE [LARGE SCALE GENOMIC DNA]</scope>
    <source>
        <strain evidence="9">JCM 18537</strain>
    </source>
</reference>
<dbReference type="InterPro" id="IPR000683">
    <property type="entry name" value="Gfo/Idh/MocA-like_OxRdtase_N"/>
</dbReference>
<proteinExistence type="inferred from homology"/>
<evidence type="ECO:0000313" key="8">
    <source>
        <dbReference type="EMBL" id="GAA4776100.1"/>
    </source>
</evidence>
<evidence type="ECO:0000259" key="5">
    <source>
        <dbReference type="Pfam" id="PF00248"/>
    </source>
</evidence>
<evidence type="ECO:0000259" key="6">
    <source>
        <dbReference type="Pfam" id="PF01408"/>
    </source>
</evidence>
<evidence type="ECO:0000259" key="7">
    <source>
        <dbReference type="Pfam" id="PF22725"/>
    </source>
</evidence>
<name>A0ABP9A8P4_9MICO</name>
<dbReference type="SUPFAM" id="SSF55347">
    <property type="entry name" value="Glyceraldehyde-3-phosphate dehydrogenase-like, C-terminal domain"/>
    <property type="match status" value="1"/>
</dbReference>
<evidence type="ECO:0000256" key="2">
    <source>
        <dbReference type="ARBA" id="ARBA00016631"/>
    </source>
</evidence>
<dbReference type="InterPro" id="IPR050984">
    <property type="entry name" value="Gfo/Idh/MocA_domain"/>
</dbReference>
<dbReference type="InterPro" id="IPR036812">
    <property type="entry name" value="NAD(P)_OxRdtase_dom_sf"/>
</dbReference>
<dbReference type="Gene3D" id="3.30.360.10">
    <property type="entry name" value="Dihydrodipicolinate Reductase, domain 2"/>
    <property type="match status" value="1"/>
</dbReference>